<gene>
    <name evidence="1" type="ORF">O0535_06605</name>
</gene>
<keyword evidence="2" id="KW-1185">Reference proteome</keyword>
<organism evidence="1 2">
    <name type="scientific">Brevibacillus halotolerans</name>
    <dbReference type="NCBI Taxonomy" id="1507437"/>
    <lineage>
        <taxon>Bacteria</taxon>
        <taxon>Bacillati</taxon>
        <taxon>Bacillota</taxon>
        <taxon>Bacilli</taxon>
        <taxon>Bacillales</taxon>
        <taxon>Paenibacillaceae</taxon>
        <taxon>Brevibacillus</taxon>
    </lineage>
</organism>
<accession>A0ABT4HUT2</accession>
<dbReference type="EMBL" id="JAPTNG010000004">
    <property type="protein sequence ID" value="MCZ0830467.1"/>
    <property type="molecule type" value="Genomic_DNA"/>
</dbReference>
<comment type="caution">
    <text evidence="1">The sequence shown here is derived from an EMBL/GenBank/DDBJ whole genome shotgun (WGS) entry which is preliminary data.</text>
</comment>
<sequence>MLKKKCPYDPQMHAAACGIPWYEKYKEKLLNVDVEPFEAEAKMLA</sequence>
<reference evidence="1" key="1">
    <citation type="submission" date="2022-09" db="EMBL/GenBank/DDBJ databases">
        <title>Genome analysis and characterization of larvicidal activity of Brevibacillus strains.</title>
        <authorList>
            <person name="Patrusheva E.V."/>
            <person name="Izotova A.O."/>
            <person name="Toshchakov S.V."/>
            <person name="Sineoky S.P."/>
        </authorList>
    </citation>
    <scope>NUCLEOTIDE SEQUENCE</scope>
    <source>
        <strain evidence="1">VKPM_B-13244</strain>
    </source>
</reference>
<evidence type="ECO:0000313" key="1">
    <source>
        <dbReference type="EMBL" id="MCZ0830467.1"/>
    </source>
</evidence>
<name>A0ABT4HUT2_9BACL</name>
<proteinExistence type="predicted"/>
<dbReference type="Proteomes" id="UP001067708">
    <property type="component" value="Unassembled WGS sequence"/>
</dbReference>
<evidence type="ECO:0000313" key="2">
    <source>
        <dbReference type="Proteomes" id="UP001067708"/>
    </source>
</evidence>
<protein>
    <submittedName>
        <fullName evidence="1">Uncharacterized protein</fullName>
    </submittedName>
</protein>